<dbReference type="AlphaFoldDB" id="A0A1Z1FAT1"/>
<protein>
    <submittedName>
        <fullName evidence="1">Sucrose-6-phosphate hydrolase</fullName>
    </submittedName>
</protein>
<proteinExistence type="predicted"/>
<evidence type="ECO:0000313" key="1">
    <source>
        <dbReference type="EMBL" id="ARU15919.1"/>
    </source>
</evidence>
<dbReference type="STRING" id="450378.GCA_001661675_01331"/>
<dbReference type="SUPFAM" id="SSF56784">
    <property type="entry name" value="HAD-like"/>
    <property type="match status" value="1"/>
</dbReference>
<sequence>MGPVIFTDLDDTLFQTSRKLPEAPGETKVMSYYEDRRPSGYATERQSRMLNWLDAERVVPVTARSREVLARVNISQAPAICSNGGSIITQAGEIDREWHARMTLLETRHERIDEVYPELTAQLNDADYRHWIVYEEELPLYIVIKTNLPEDRQLDPVEQQMREAKPYGWRLHRNGNNLAVLPPWLNKRSAVAHMLAKFREIDPHIPSIGIGDSHSDCGFMDLCDLAATPTSSQVWKLIQKGNEWCS</sequence>
<dbReference type="GO" id="GO:0016787">
    <property type="term" value="F:hydrolase activity"/>
    <property type="evidence" value="ECO:0007669"/>
    <property type="project" value="UniProtKB-KW"/>
</dbReference>
<dbReference type="InterPro" id="IPR024197">
    <property type="entry name" value="TPP-like"/>
</dbReference>
<dbReference type="KEGG" id="cman:A9D14_06645"/>
<gene>
    <name evidence="1" type="ORF">A9D14_06645</name>
</gene>
<accession>A0A1Z1FAT1</accession>
<keyword evidence="1" id="KW-0378">Hydrolase</keyword>
<dbReference type="RefSeq" id="WP_066844262.1">
    <property type="nucleotide sequence ID" value="NZ_CP019602.1"/>
</dbReference>
<dbReference type="Gene3D" id="3.90.1070.10">
    <property type="match status" value="1"/>
</dbReference>
<reference evidence="1 2" key="1">
    <citation type="submission" date="2017-01" db="EMBL/GenBank/DDBJ databases">
        <title>Complete genome sequence of esterase-producing bacterium Croceicoccus marinus E4A9.</title>
        <authorList>
            <person name="Wu Y.-H."/>
            <person name="Cheng H."/>
            <person name="Xu L."/>
            <person name="Huo Y.-Y."/>
            <person name="Wang C.-S."/>
            <person name="Xu X.-W."/>
        </authorList>
    </citation>
    <scope>NUCLEOTIDE SEQUENCE [LARGE SCALE GENOMIC DNA]</scope>
    <source>
        <strain evidence="1 2">E4A9</strain>
    </source>
</reference>
<keyword evidence="2" id="KW-1185">Reference proteome</keyword>
<dbReference type="EMBL" id="CP019602">
    <property type="protein sequence ID" value="ARU15919.1"/>
    <property type="molecule type" value="Genomic_DNA"/>
</dbReference>
<dbReference type="Gene3D" id="3.40.50.1000">
    <property type="entry name" value="HAD superfamily/HAD-like"/>
    <property type="match status" value="1"/>
</dbReference>
<dbReference type="PIRSF" id="PIRSF030802">
    <property type="entry name" value="UCP030802"/>
    <property type="match status" value="1"/>
</dbReference>
<dbReference type="Proteomes" id="UP000195807">
    <property type="component" value="Chromosome"/>
</dbReference>
<dbReference type="InterPro" id="IPR036412">
    <property type="entry name" value="HAD-like_sf"/>
</dbReference>
<name>A0A1Z1FAT1_9SPHN</name>
<evidence type="ECO:0000313" key="2">
    <source>
        <dbReference type="Proteomes" id="UP000195807"/>
    </source>
</evidence>
<organism evidence="1 2">
    <name type="scientific">Croceicoccus marinus</name>
    <dbReference type="NCBI Taxonomy" id="450378"/>
    <lineage>
        <taxon>Bacteria</taxon>
        <taxon>Pseudomonadati</taxon>
        <taxon>Pseudomonadota</taxon>
        <taxon>Alphaproteobacteria</taxon>
        <taxon>Sphingomonadales</taxon>
        <taxon>Erythrobacteraceae</taxon>
        <taxon>Croceicoccus</taxon>
    </lineage>
</organism>
<dbReference type="InterPro" id="IPR023214">
    <property type="entry name" value="HAD_sf"/>
</dbReference>